<evidence type="ECO:0000313" key="8">
    <source>
        <dbReference type="EMBL" id="CUH54178.1"/>
    </source>
</evidence>
<keyword evidence="9" id="KW-1185">Reference proteome</keyword>
<organism evidence="8 9">
    <name type="scientific">Shimia marina</name>
    <dbReference type="NCBI Taxonomy" id="321267"/>
    <lineage>
        <taxon>Bacteria</taxon>
        <taxon>Pseudomonadati</taxon>
        <taxon>Pseudomonadota</taxon>
        <taxon>Alphaproteobacteria</taxon>
        <taxon>Rhodobacterales</taxon>
        <taxon>Roseobacteraceae</taxon>
    </lineage>
</organism>
<keyword evidence="3 6" id="KW-0812">Transmembrane</keyword>
<reference evidence="8 9" key="1">
    <citation type="submission" date="2015-09" db="EMBL/GenBank/DDBJ databases">
        <authorList>
            <consortium name="Swine Surveillance"/>
        </authorList>
    </citation>
    <scope>NUCLEOTIDE SEQUENCE [LARGE SCALE GENOMIC DNA]</scope>
    <source>
        <strain evidence="8 9">CECT 7688</strain>
    </source>
</reference>
<comment type="subcellular location">
    <subcellularLocation>
        <location evidence="1">Membrane</location>
        <topology evidence="1">Multi-pass membrane protein</topology>
    </subcellularLocation>
</comment>
<dbReference type="InterPro" id="IPR037185">
    <property type="entry name" value="EmrE-like"/>
</dbReference>
<evidence type="ECO:0000256" key="5">
    <source>
        <dbReference type="ARBA" id="ARBA00023136"/>
    </source>
</evidence>
<evidence type="ECO:0000256" key="3">
    <source>
        <dbReference type="ARBA" id="ARBA00022692"/>
    </source>
</evidence>
<comment type="similarity">
    <text evidence="2">Belongs to the drug/metabolite transporter (DMT) superfamily. 10 TMS drug/metabolite exporter (DME) (TC 2.A.7.3) family.</text>
</comment>
<dbReference type="PANTHER" id="PTHR22911:SF6">
    <property type="entry name" value="SOLUTE CARRIER FAMILY 35 MEMBER G1"/>
    <property type="match status" value="1"/>
</dbReference>
<protein>
    <submittedName>
        <fullName evidence="8">Carboxylate/amino acid/amine transporter</fullName>
    </submittedName>
</protein>
<dbReference type="SUPFAM" id="SSF103481">
    <property type="entry name" value="Multidrug resistance efflux transporter EmrE"/>
    <property type="match status" value="2"/>
</dbReference>
<proteinExistence type="inferred from homology"/>
<feature type="transmembrane region" description="Helical" evidence="6">
    <location>
        <begin position="254"/>
        <end position="274"/>
    </location>
</feature>
<keyword evidence="5 6" id="KW-0472">Membrane</keyword>
<feature type="domain" description="EamA" evidence="7">
    <location>
        <begin position="141"/>
        <end position="266"/>
    </location>
</feature>
<feature type="transmembrane region" description="Helical" evidence="6">
    <location>
        <begin position="171"/>
        <end position="189"/>
    </location>
</feature>
<dbReference type="Pfam" id="PF00892">
    <property type="entry name" value="EamA"/>
    <property type="match status" value="2"/>
</dbReference>
<feature type="transmembrane region" description="Helical" evidence="6">
    <location>
        <begin position="33"/>
        <end position="53"/>
    </location>
</feature>
<dbReference type="AlphaFoldDB" id="A0A0P1EUJ1"/>
<dbReference type="STRING" id="321267.SHM7688_03648"/>
<sequence>MWKIFVLMFVAMSMIPAGDTAGKLLTQTHGASPLFVAWSRFALGGLLALPLMRADTLRLLTNWRIWLRALILTGGISSIQTALQTAPLADVFAAFFVGPIVSYVLSALLLGERVTLLRSLLMGVGFVGVLLVVRPGVDMSPGLLWAALAGLFYGCFLTASRWLADAGRPGSMIFTQLLISALLLTPFSLSHIPPMTLEMAGLTFASAAFSMGGNLLLLFAYARAEAAVLAPFVYLQLVSAVALGWLVFAQLPDSLTWLGLLLIIGAGIASAIAARLKTAAQSRSGPNGSRS</sequence>
<dbReference type="InterPro" id="IPR000620">
    <property type="entry name" value="EamA_dom"/>
</dbReference>
<dbReference type="Proteomes" id="UP000054823">
    <property type="component" value="Unassembled WGS sequence"/>
</dbReference>
<evidence type="ECO:0000256" key="6">
    <source>
        <dbReference type="SAM" id="Phobius"/>
    </source>
</evidence>
<dbReference type="PANTHER" id="PTHR22911">
    <property type="entry name" value="ACYL-MALONYL CONDENSING ENZYME-RELATED"/>
    <property type="match status" value="1"/>
</dbReference>
<evidence type="ECO:0000259" key="7">
    <source>
        <dbReference type="Pfam" id="PF00892"/>
    </source>
</evidence>
<feature type="transmembrane region" description="Helical" evidence="6">
    <location>
        <begin position="201"/>
        <end position="221"/>
    </location>
</feature>
<name>A0A0P1EUJ1_9RHOB</name>
<evidence type="ECO:0000256" key="2">
    <source>
        <dbReference type="ARBA" id="ARBA00009853"/>
    </source>
</evidence>
<dbReference type="EMBL" id="CYPW01000040">
    <property type="protein sequence ID" value="CUH54178.1"/>
    <property type="molecule type" value="Genomic_DNA"/>
</dbReference>
<feature type="transmembrane region" description="Helical" evidence="6">
    <location>
        <begin position="91"/>
        <end position="110"/>
    </location>
</feature>
<feature type="transmembrane region" description="Helical" evidence="6">
    <location>
        <begin position="228"/>
        <end position="248"/>
    </location>
</feature>
<evidence type="ECO:0000256" key="4">
    <source>
        <dbReference type="ARBA" id="ARBA00022989"/>
    </source>
</evidence>
<gene>
    <name evidence="8" type="ORF">SHM7688_03648</name>
</gene>
<evidence type="ECO:0000313" key="9">
    <source>
        <dbReference type="Proteomes" id="UP000054823"/>
    </source>
</evidence>
<feature type="transmembrane region" description="Helical" evidence="6">
    <location>
        <begin position="143"/>
        <end position="164"/>
    </location>
</feature>
<feature type="transmembrane region" description="Helical" evidence="6">
    <location>
        <begin position="65"/>
        <end position="85"/>
    </location>
</feature>
<feature type="domain" description="EamA" evidence="7">
    <location>
        <begin position="6"/>
        <end position="133"/>
    </location>
</feature>
<evidence type="ECO:0000256" key="1">
    <source>
        <dbReference type="ARBA" id="ARBA00004141"/>
    </source>
</evidence>
<dbReference type="GO" id="GO:0016020">
    <property type="term" value="C:membrane"/>
    <property type="evidence" value="ECO:0007669"/>
    <property type="project" value="UniProtKB-SubCell"/>
</dbReference>
<dbReference type="OrthoDB" id="7818056at2"/>
<keyword evidence="4 6" id="KW-1133">Transmembrane helix</keyword>
<accession>A0A0P1EUJ1</accession>
<feature type="transmembrane region" description="Helical" evidence="6">
    <location>
        <begin position="117"/>
        <end position="137"/>
    </location>
</feature>